<dbReference type="HOGENOM" id="CLU_2388163_0_0_1"/>
<protein>
    <submittedName>
        <fullName evidence="1">Uncharacterized protein</fullName>
    </submittedName>
</protein>
<evidence type="ECO:0000313" key="1">
    <source>
        <dbReference type="EMBL" id="EGT57210.1"/>
    </source>
</evidence>
<gene>
    <name evidence="1" type="ORF">CAEBREN_04512</name>
</gene>
<organism evidence="2">
    <name type="scientific">Caenorhabditis brenneri</name>
    <name type="common">Nematode worm</name>
    <dbReference type="NCBI Taxonomy" id="135651"/>
    <lineage>
        <taxon>Eukaryota</taxon>
        <taxon>Metazoa</taxon>
        <taxon>Ecdysozoa</taxon>
        <taxon>Nematoda</taxon>
        <taxon>Chromadorea</taxon>
        <taxon>Rhabditida</taxon>
        <taxon>Rhabditina</taxon>
        <taxon>Rhabditomorpha</taxon>
        <taxon>Rhabditoidea</taxon>
        <taxon>Rhabditidae</taxon>
        <taxon>Peloderinae</taxon>
        <taxon>Caenorhabditis</taxon>
    </lineage>
</organism>
<name>G0NC19_CAEBE</name>
<proteinExistence type="predicted"/>
<dbReference type="AlphaFoldDB" id="G0NC19"/>
<accession>G0NC19</accession>
<keyword evidence="2" id="KW-1185">Reference proteome</keyword>
<evidence type="ECO:0000313" key="2">
    <source>
        <dbReference type="Proteomes" id="UP000008068"/>
    </source>
</evidence>
<dbReference type="EMBL" id="GL379860">
    <property type="protein sequence ID" value="EGT57210.1"/>
    <property type="molecule type" value="Genomic_DNA"/>
</dbReference>
<dbReference type="InParanoid" id="G0NC19"/>
<reference evidence="2" key="1">
    <citation type="submission" date="2011-07" db="EMBL/GenBank/DDBJ databases">
        <authorList>
            <consortium name="Caenorhabditis brenneri Sequencing and Analysis Consortium"/>
            <person name="Wilson R.K."/>
        </authorList>
    </citation>
    <scope>NUCLEOTIDE SEQUENCE [LARGE SCALE GENOMIC DNA]</scope>
    <source>
        <strain evidence="2">PB2801</strain>
    </source>
</reference>
<sequence>MEDSQLAIRELHYEISKLAKEVQELYVEPDTAQIALDEKAKKALEEYIPIDISSGLPEQVKLLDLKDKADEVKKTCELTLPEVNPEDSVGKVEL</sequence>
<dbReference type="Proteomes" id="UP000008068">
    <property type="component" value="Unassembled WGS sequence"/>
</dbReference>